<dbReference type="EMBL" id="CAJNNV010025471">
    <property type="protein sequence ID" value="CAE8614694.1"/>
    <property type="molecule type" value="Genomic_DNA"/>
</dbReference>
<gene>
    <name evidence="1" type="ORF">PGLA1383_LOCUS32414</name>
</gene>
<name>A0A813FR76_POLGL</name>
<proteinExistence type="predicted"/>
<comment type="caution">
    <text evidence="1">The sequence shown here is derived from an EMBL/GenBank/DDBJ whole genome shotgun (WGS) entry which is preliminary data.</text>
</comment>
<keyword evidence="2" id="KW-1185">Reference proteome</keyword>
<reference evidence="1" key="1">
    <citation type="submission" date="2021-02" db="EMBL/GenBank/DDBJ databases">
        <authorList>
            <person name="Dougan E. K."/>
            <person name="Rhodes N."/>
            <person name="Thang M."/>
            <person name="Chan C."/>
        </authorList>
    </citation>
    <scope>NUCLEOTIDE SEQUENCE</scope>
</reference>
<sequence length="217" mass="23877">MEGLEGLLIRRGVSGEPLDVDVAGAETVADVRARVAAALETEPLRVLLVRGEEIVEDTALLEDLLGAGALSALVVAPVERYYSGSSDNGAKWDAAVEIALLKLGRRFYVHEATQFGMVREDRMWVGTWEPTAVEGEYILRSDRESHIVQNSGSMGPYDEQESDEVVRIGANNKQWSPAQFHNGDLLEQVPPDRLVPLTIDAFRRSSVDAPLPKQLHF</sequence>
<dbReference type="Proteomes" id="UP000654075">
    <property type="component" value="Unassembled WGS sequence"/>
</dbReference>
<protein>
    <recommendedName>
        <fullName evidence="3">Ubiquitin-like domain-containing protein</fullName>
    </recommendedName>
</protein>
<accession>A0A813FR76</accession>
<organism evidence="1 2">
    <name type="scientific">Polarella glacialis</name>
    <name type="common">Dinoflagellate</name>
    <dbReference type="NCBI Taxonomy" id="89957"/>
    <lineage>
        <taxon>Eukaryota</taxon>
        <taxon>Sar</taxon>
        <taxon>Alveolata</taxon>
        <taxon>Dinophyceae</taxon>
        <taxon>Suessiales</taxon>
        <taxon>Suessiaceae</taxon>
        <taxon>Polarella</taxon>
    </lineage>
</organism>
<evidence type="ECO:0008006" key="3">
    <source>
        <dbReference type="Google" id="ProtNLM"/>
    </source>
</evidence>
<evidence type="ECO:0000313" key="1">
    <source>
        <dbReference type="EMBL" id="CAE8614694.1"/>
    </source>
</evidence>
<evidence type="ECO:0000313" key="2">
    <source>
        <dbReference type="Proteomes" id="UP000654075"/>
    </source>
</evidence>
<dbReference type="AlphaFoldDB" id="A0A813FR76"/>